<dbReference type="RefSeq" id="WP_145235531.1">
    <property type="nucleotide sequence ID" value="NZ_CP036273.1"/>
</dbReference>
<keyword evidence="2" id="KW-1185">Reference proteome</keyword>
<gene>
    <name evidence="1" type="ORF">ETAA1_14190</name>
</gene>
<evidence type="ECO:0000313" key="2">
    <source>
        <dbReference type="Proteomes" id="UP000319576"/>
    </source>
</evidence>
<proteinExistence type="predicted"/>
<evidence type="ECO:0000313" key="1">
    <source>
        <dbReference type="EMBL" id="QDU19492.1"/>
    </source>
</evidence>
<sequence>MDEAAFLYAILDSLDDDTPRLMFADWLDDFAERVRCRVCFKRKYSRNCRMYGWERYVPNSPARRAEFIRVAALRGEGKTSKQISTVTAISFLTVRHYLDGAPQPN</sequence>
<dbReference type="Proteomes" id="UP000319576">
    <property type="component" value="Chromosome"/>
</dbReference>
<reference evidence="1 2" key="1">
    <citation type="submission" date="2019-02" db="EMBL/GenBank/DDBJ databases">
        <title>Deep-cultivation of Planctomycetes and their phenomic and genomic characterization uncovers novel biology.</title>
        <authorList>
            <person name="Wiegand S."/>
            <person name="Jogler M."/>
            <person name="Boedeker C."/>
            <person name="Pinto D."/>
            <person name="Vollmers J."/>
            <person name="Rivas-Marin E."/>
            <person name="Kohn T."/>
            <person name="Peeters S.H."/>
            <person name="Heuer A."/>
            <person name="Rast P."/>
            <person name="Oberbeckmann S."/>
            <person name="Bunk B."/>
            <person name="Jeske O."/>
            <person name="Meyerdierks A."/>
            <person name="Storesund J.E."/>
            <person name="Kallscheuer N."/>
            <person name="Luecker S."/>
            <person name="Lage O.M."/>
            <person name="Pohl T."/>
            <person name="Merkel B.J."/>
            <person name="Hornburger P."/>
            <person name="Mueller R.-W."/>
            <person name="Bruemmer F."/>
            <person name="Labrenz M."/>
            <person name="Spormann A.M."/>
            <person name="Op den Camp H."/>
            <person name="Overmann J."/>
            <person name="Amann R."/>
            <person name="Jetten M.S.M."/>
            <person name="Mascher T."/>
            <person name="Medema M.H."/>
            <person name="Devos D.P."/>
            <person name="Kaster A.-K."/>
            <person name="Ovreas L."/>
            <person name="Rohde M."/>
            <person name="Galperin M.Y."/>
            <person name="Jogler C."/>
        </authorList>
    </citation>
    <scope>NUCLEOTIDE SEQUENCE [LARGE SCALE GENOMIC DNA]</scope>
    <source>
        <strain evidence="1 2">ETA_A1</strain>
    </source>
</reference>
<name>A0A517XPS5_9BACT</name>
<dbReference type="EMBL" id="CP036273">
    <property type="protein sequence ID" value="QDU19492.1"/>
    <property type="molecule type" value="Genomic_DNA"/>
</dbReference>
<dbReference type="InterPro" id="IPR014338">
    <property type="entry name" value="CHP02996_rpt-companion-dom"/>
</dbReference>
<protein>
    <submittedName>
        <fullName evidence="1">Uncharacterized protein</fullName>
    </submittedName>
</protein>
<dbReference type="KEGG" id="uli:ETAA1_14190"/>
<dbReference type="NCBIfam" id="TIGR02996">
    <property type="entry name" value="rpt_mate_G_obs"/>
    <property type="match status" value="1"/>
</dbReference>
<dbReference type="OrthoDB" id="304157at2"/>
<dbReference type="AlphaFoldDB" id="A0A517XPS5"/>
<accession>A0A517XPS5</accession>
<organism evidence="1 2">
    <name type="scientific">Urbifossiella limnaea</name>
    <dbReference type="NCBI Taxonomy" id="2528023"/>
    <lineage>
        <taxon>Bacteria</taxon>
        <taxon>Pseudomonadati</taxon>
        <taxon>Planctomycetota</taxon>
        <taxon>Planctomycetia</taxon>
        <taxon>Gemmatales</taxon>
        <taxon>Gemmataceae</taxon>
        <taxon>Urbifossiella</taxon>
    </lineage>
</organism>